<evidence type="ECO:0000313" key="2">
    <source>
        <dbReference type="Proteomes" id="UP001301728"/>
    </source>
</evidence>
<sequence>MTKKIDEGYIKFNCDWTFKPLQITIPEDLLFYRDKLHELKLIGHFEDLNIGYGNISIKTDDGIIVSGTQTGNIFPINKESFTLVTNYEIAKNNVVCE</sequence>
<reference evidence="1 2" key="1">
    <citation type="submission" date="2023-12" db="EMBL/GenBank/DDBJ databases">
        <title>Baltic Sea Cyanobacteria.</title>
        <authorList>
            <person name="Delbaje E."/>
            <person name="Fewer D.P."/>
            <person name="Shishido T.K."/>
        </authorList>
    </citation>
    <scope>NUCLEOTIDE SEQUENCE [LARGE SCALE GENOMIC DNA]</scope>
    <source>
        <strain evidence="1 2">CCNP 1315</strain>
    </source>
</reference>
<accession>A0ABU5TY69</accession>
<proteinExistence type="predicted"/>
<dbReference type="Proteomes" id="UP001301728">
    <property type="component" value="Unassembled WGS sequence"/>
</dbReference>
<gene>
    <name evidence="1" type="ORF">VB854_11975</name>
</gene>
<evidence type="ECO:0000313" key="1">
    <source>
        <dbReference type="EMBL" id="MEA5519660.1"/>
    </source>
</evidence>
<dbReference type="EMBL" id="JAYGHT010000064">
    <property type="protein sequence ID" value="MEA5519660.1"/>
    <property type="molecule type" value="Genomic_DNA"/>
</dbReference>
<keyword evidence="2" id="KW-1185">Reference proteome</keyword>
<comment type="caution">
    <text evidence="1">The sequence shown here is derived from an EMBL/GenBank/DDBJ whole genome shotgun (WGS) entry which is preliminary data.</text>
</comment>
<name>A0ABU5TY69_9CYAN</name>
<organism evidence="1 2">
    <name type="scientific">Limnoraphis robusta CCNP1315</name>
    <dbReference type="NCBI Taxonomy" id="3110306"/>
    <lineage>
        <taxon>Bacteria</taxon>
        <taxon>Bacillati</taxon>
        <taxon>Cyanobacteriota</taxon>
        <taxon>Cyanophyceae</taxon>
        <taxon>Oscillatoriophycideae</taxon>
        <taxon>Oscillatoriales</taxon>
        <taxon>Sirenicapillariaceae</taxon>
        <taxon>Limnoraphis</taxon>
    </lineage>
</organism>
<protein>
    <submittedName>
        <fullName evidence="1">Class II aldolase/adducin family protein</fullName>
    </submittedName>
</protein>
<feature type="non-terminal residue" evidence="1">
    <location>
        <position position="97"/>
    </location>
</feature>